<proteinExistence type="predicted"/>
<name>A0ACB7H069_MANES</name>
<organism evidence="1 2">
    <name type="scientific">Manihot esculenta</name>
    <name type="common">Cassava</name>
    <name type="synonym">Jatropha manihot</name>
    <dbReference type="NCBI Taxonomy" id="3983"/>
    <lineage>
        <taxon>Eukaryota</taxon>
        <taxon>Viridiplantae</taxon>
        <taxon>Streptophyta</taxon>
        <taxon>Embryophyta</taxon>
        <taxon>Tracheophyta</taxon>
        <taxon>Spermatophyta</taxon>
        <taxon>Magnoliopsida</taxon>
        <taxon>eudicotyledons</taxon>
        <taxon>Gunneridae</taxon>
        <taxon>Pentapetalae</taxon>
        <taxon>rosids</taxon>
        <taxon>fabids</taxon>
        <taxon>Malpighiales</taxon>
        <taxon>Euphorbiaceae</taxon>
        <taxon>Crotonoideae</taxon>
        <taxon>Manihoteae</taxon>
        <taxon>Manihot</taxon>
    </lineage>
</organism>
<dbReference type="EMBL" id="CM004396">
    <property type="protein sequence ID" value="KAG8645621.1"/>
    <property type="molecule type" value="Genomic_DNA"/>
</dbReference>
<gene>
    <name evidence="1" type="ORF">MANES_10G077702v8</name>
</gene>
<keyword evidence="2" id="KW-1185">Reference proteome</keyword>
<dbReference type="Proteomes" id="UP000091857">
    <property type="component" value="Chromosome 10"/>
</dbReference>
<comment type="caution">
    <text evidence="1">The sequence shown here is derived from an EMBL/GenBank/DDBJ whole genome shotgun (WGS) entry which is preliminary data.</text>
</comment>
<reference evidence="2" key="1">
    <citation type="journal article" date="2016" name="Nat. Biotechnol.">
        <title>Sequencing wild and cultivated cassava and related species reveals extensive interspecific hybridization and genetic diversity.</title>
        <authorList>
            <person name="Bredeson J.V."/>
            <person name="Lyons J.B."/>
            <person name="Prochnik S.E."/>
            <person name="Wu G.A."/>
            <person name="Ha C.M."/>
            <person name="Edsinger-Gonzales E."/>
            <person name="Grimwood J."/>
            <person name="Schmutz J."/>
            <person name="Rabbi I.Y."/>
            <person name="Egesi C."/>
            <person name="Nauluvula P."/>
            <person name="Lebot V."/>
            <person name="Ndunguru J."/>
            <person name="Mkamilo G."/>
            <person name="Bart R.S."/>
            <person name="Setter T.L."/>
            <person name="Gleadow R.M."/>
            <person name="Kulakow P."/>
            <person name="Ferguson M.E."/>
            <person name="Rounsley S."/>
            <person name="Rokhsar D.S."/>
        </authorList>
    </citation>
    <scope>NUCLEOTIDE SEQUENCE [LARGE SCALE GENOMIC DNA]</scope>
    <source>
        <strain evidence="2">cv. AM560-2</strain>
    </source>
</reference>
<accession>A0ACB7H069</accession>
<evidence type="ECO:0000313" key="1">
    <source>
        <dbReference type="EMBL" id="KAG8645621.1"/>
    </source>
</evidence>
<protein>
    <submittedName>
        <fullName evidence="1">Uncharacterized protein</fullName>
    </submittedName>
</protein>
<sequence length="147" mass="16432">MATKNKSIGKAACMECTNLSKRNGGGWRDKRYTWLQNQLKFIGVELTKEHGGMKKIKLYEKYQVLFQGTMATKEFAYVPSFGVLNNTGFGYIVSFSQVARGSIGDCPNCSIEEVMKDVLSLPLTEGGSDIHFVWHTLTRPKVKKGDV</sequence>
<evidence type="ECO:0000313" key="2">
    <source>
        <dbReference type="Proteomes" id="UP000091857"/>
    </source>
</evidence>